<proteinExistence type="predicted"/>
<evidence type="ECO:0000259" key="3">
    <source>
        <dbReference type="Pfam" id="PF16344"/>
    </source>
</evidence>
<feature type="transmembrane region" description="Helical" evidence="1">
    <location>
        <begin position="81"/>
        <end position="99"/>
    </location>
</feature>
<dbReference type="PANTHER" id="PTHR30273">
    <property type="entry name" value="PERIPLASMIC SIGNAL SENSOR AND SIGMA FACTOR ACTIVATOR FECR-RELATED"/>
    <property type="match status" value="1"/>
</dbReference>
<feature type="domain" description="Protein FecR C-terminal" evidence="3">
    <location>
        <begin position="281"/>
        <end position="342"/>
    </location>
</feature>
<name>A0A1H9IWC7_9SPHI</name>
<evidence type="ECO:0000313" key="4">
    <source>
        <dbReference type="EMBL" id="SEQ79101.1"/>
    </source>
</evidence>
<dbReference type="RefSeq" id="WP_090879771.1">
    <property type="nucleotide sequence ID" value="NZ_FOGG01000001.1"/>
</dbReference>
<keyword evidence="1" id="KW-0472">Membrane</keyword>
<sequence length="363" mass="40922">MQINQKLVEKFFAGQCTAEEARMVSKFLEEPSNREIYLNPSEWEDFVVEEKVSEEISNRIYVNVLDQIHEKKEAKRVKLKYLAYAASLVIVFSAGWLVYKVKPEPKVELSEVAKQTQKQPLVKVATFYTNTSNAKRTYTLPDGTVVELNPNSEVSFLPFDEGKRDVKLTGEGLFRVHKDKTKPFTVYANNLATTALGTVFRITAFKKGIFTKVNLIEGKVVVRPQNILELKGVQTVYLTPGKSFTVNMQTYQAVVTDINVVPTIKVEAAEPSKAIITESAINFDNESLSGVFNVLETKLNIQIKYNANQISKKVFTGQYEFGRDDADSFLKMLCELNNLVAEKTDAGYTIKTVNTKAKQAMHN</sequence>
<dbReference type="AlphaFoldDB" id="A0A1H9IWC7"/>
<organism evidence="4 5">
    <name type="scientific">Pedobacter rhizosphaerae</name>
    <dbReference type="NCBI Taxonomy" id="390241"/>
    <lineage>
        <taxon>Bacteria</taxon>
        <taxon>Pseudomonadati</taxon>
        <taxon>Bacteroidota</taxon>
        <taxon>Sphingobacteriia</taxon>
        <taxon>Sphingobacteriales</taxon>
        <taxon>Sphingobacteriaceae</taxon>
        <taxon>Pedobacter</taxon>
    </lineage>
</organism>
<dbReference type="PIRSF" id="PIRSF018266">
    <property type="entry name" value="FecR"/>
    <property type="match status" value="1"/>
</dbReference>
<evidence type="ECO:0000259" key="2">
    <source>
        <dbReference type="Pfam" id="PF04773"/>
    </source>
</evidence>
<gene>
    <name evidence="4" type="ORF">SAMN04488023_101125</name>
</gene>
<feature type="domain" description="FecR protein" evidence="2">
    <location>
        <begin position="131"/>
        <end position="220"/>
    </location>
</feature>
<dbReference type="Pfam" id="PF04773">
    <property type="entry name" value="FecR"/>
    <property type="match status" value="1"/>
</dbReference>
<reference evidence="5" key="1">
    <citation type="submission" date="2016-10" db="EMBL/GenBank/DDBJ databases">
        <authorList>
            <person name="Varghese N."/>
            <person name="Submissions S."/>
        </authorList>
    </citation>
    <scope>NUCLEOTIDE SEQUENCE [LARGE SCALE GENOMIC DNA]</scope>
    <source>
        <strain evidence="5">DSM 18610</strain>
    </source>
</reference>
<keyword evidence="5" id="KW-1185">Reference proteome</keyword>
<protein>
    <submittedName>
        <fullName evidence="4">FecR family protein</fullName>
    </submittedName>
</protein>
<dbReference type="EMBL" id="FOGG01000001">
    <property type="protein sequence ID" value="SEQ79101.1"/>
    <property type="molecule type" value="Genomic_DNA"/>
</dbReference>
<evidence type="ECO:0000313" key="5">
    <source>
        <dbReference type="Proteomes" id="UP000199572"/>
    </source>
</evidence>
<dbReference type="InterPro" id="IPR006860">
    <property type="entry name" value="FecR"/>
</dbReference>
<dbReference type="PANTHER" id="PTHR30273:SF2">
    <property type="entry name" value="PROTEIN FECR"/>
    <property type="match status" value="1"/>
</dbReference>
<dbReference type="GO" id="GO:0016989">
    <property type="term" value="F:sigma factor antagonist activity"/>
    <property type="evidence" value="ECO:0007669"/>
    <property type="project" value="TreeGrafter"/>
</dbReference>
<keyword evidence="1" id="KW-1133">Transmembrane helix</keyword>
<dbReference type="InterPro" id="IPR032508">
    <property type="entry name" value="FecR_C"/>
</dbReference>
<dbReference type="Gene3D" id="3.55.50.30">
    <property type="match status" value="1"/>
</dbReference>
<dbReference type="Proteomes" id="UP000199572">
    <property type="component" value="Unassembled WGS sequence"/>
</dbReference>
<evidence type="ECO:0000256" key="1">
    <source>
        <dbReference type="SAM" id="Phobius"/>
    </source>
</evidence>
<dbReference type="STRING" id="390241.SAMN04488023_101125"/>
<keyword evidence="1" id="KW-0812">Transmembrane</keyword>
<dbReference type="Gene3D" id="2.60.120.1440">
    <property type="match status" value="1"/>
</dbReference>
<dbReference type="OrthoDB" id="934696at2"/>
<accession>A0A1H9IWC7</accession>
<dbReference type="Pfam" id="PF16344">
    <property type="entry name" value="FecR_C"/>
    <property type="match status" value="1"/>
</dbReference>
<dbReference type="InterPro" id="IPR012373">
    <property type="entry name" value="Ferrdict_sens_TM"/>
</dbReference>